<dbReference type="SMART" id="SM00903">
    <property type="entry name" value="Flavin_Reduct"/>
    <property type="match status" value="1"/>
</dbReference>
<accession>A0A067MTR7</accession>
<evidence type="ECO:0000256" key="1">
    <source>
        <dbReference type="ARBA" id="ARBA00023002"/>
    </source>
</evidence>
<evidence type="ECO:0000313" key="3">
    <source>
        <dbReference type="EMBL" id="KDQ19138.1"/>
    </source>
</evidence>
<dbReference type="GO" id="GO:0010181">
    <property type="term" value="F:FMN binding"/>
    <property type="evidence" value="ECO:0007669"/>
    <property type="project" value="InterPro"/>
</dbReference>
<dbReference type="PANTHER" id="PTHR30466">
    <property type="entry name" value="FLAVIN REDUCTASE"/>
    <property type="match status" value="1"/>
</dbReference>
<dbReference type="AlphaFoldDB" id="A0A067MTR7"/>
<sequence length="236" mass="25591">MLARLARRRRAPLVPDARRLLSSCSSSTQDAVRELLRTTAQPVTVITAASPSPDAAQFHGATLSSFTSVSMSPWPVIAFSIRTPSRMATALNHQSGSRDPHMVLNILSASQSHHAVRFSRPDLHPSPFAGISTHLTTEGIPILSGCLGALSCVLLKSILLDRDSLHSLGVPDTALDSNEQGLTPTLEPSSELFLARVVRVEAPTYSTEASPESVLPLVYHHRQYVTVHNPERPQDR</sequence>
<protein>
    <recommendedName>
        <fullName evidence="2">Flavin reductase like domain-containing protein</fullName>
    </recommendedName>
</protein>
<dbReference type="InterPro" id="IPR050268">
    <property type="entry name" value="NADH-dep_flavin_reductase"/>
</dbReference>
<keyword evidence="4" id="KW-1185">Reference proteome</keyword>
<dbReference type="GO" id="GO:0042602">
    <property type="term" value="F:riboflavin reductase (NADPH) activity"/>
    <property type="evidence" value="ECO:0007669"/>
    <property type="project" value="TreeGrafter"/>
</dbReference>
<dbReference type="InterPro" id="IPR012349">
    <property type="entry name" value="Split_barrel_FMN-bd"/>
</dbReference>
<reference evidence="4" key="1">
    <citation type="journal article" date="2014" name="Proc. Natl. Acad. Sci. U.S.A.">
        <title>Extensive sampling of basidiomycete genomes demonstrates inadequacy of the white-rot/brown-rot paradigm for wood decay fungi.</title>
        <authorList>
            <person name="Riley R."/>
            <person name="Salamov A.A."/>
            <person name="Brown D.W."/>
            <person name="Nagy L.G."/>
            <person name="Floudas D."/>
            <person name="Held B.W."/>
            <person name="Levasseur A."/>
            <person name="Lombard V."/>
            <person name="Morin E."/>
            <person name="Otillar R."/>
            <person name="Lindquist E.A."/>
            <person name="Sun H."/>
            <person name="LaButti K.M."/>
            <person name="Schmutz J."/>
            <person name="Jabbour D."/>
            <person name="Luo H."/>
            <person name="Baker S.E."/>
            <person name="Pisabarro A.G."/>
            <person name="Walton J.D."/>
            <person name="Blanchette R.A."/>
            <person name="Henrissat B."/>
            <person name="Martin F."/>
            <person name="Cullen D."/>
            <person name="Hibbett D.S."/>
            <person name="Grigoriev I.V."/>
        </authorList>
    </citation>
    <scope>NUCLEOTIDE SEQUENCE [LARGE SCALE GENOMIC DNA]</scope>
    <source>
        <strain evidence="4">FD-172 SS1</strain>
    </source>
</reference>
<dbReference type="Proteomes" id="UP000027195">
    <property type="component" value="Unassembled WGS sequence"/>
</dbReference>
<dbReference type="InterPro" id="IPR002563">
    <property type="entry name" value="Flavin_Rdtase-like_dom"/>
</dbReference>
<gene>
    <name evidence="3" type="ORF">BOTBODRAFT_103312</name>
</gene>
<evidence type="ECO:0000259" key="2">
    <source>
        <dbReference type="SMART" id="SM00903"/>
    </source>
</evidence>
<feature type="domain" description="Flavin reductase like" evidence="2">
    <location>
        <begin position="36"/>
        <end position="226"/>
    </location>
</feature>
<dbReference type="InParanoid" id="A0A067MTR7"/>
<organism evidence="3 4">
    <name type="scientific">Botryobasidium botryosum (strain FD-172 SS1)</name>
    <dbReference type="NCBI Taxonomy" id="930990"/>
    <lineage>
        <taxon>Eukaryota</taxon>
        <taxon>Fungi</taxon>
        <taxon>Dikarya</taxon>
        <taxon>Basidiomycota</taxon>
        <taxon>Agaricomycotina</taxon>
        <taxon>Agaricomycetes</taxon>
        <taxon>Cantharellales</taxon>
        <taxon>Botryobasidiaceae</taxon>
        <taxon>Botryobasidium</taxon>
    </lineage>
</organism>
<evidence type="ECO:0000313" key="4">
    <source>
        <dbReference type="Proteomes" id="UP000027195"/>
    </source>
</evidence>
<name>A0A067MTR7_BOTB1</name>
<dbReference type="Gene3D" id="2.30.110.10">
    <property type="entry name" value="Electron Transport, Fmn-binding Protein, Chain A"/>
    <property type="match status" value="1"/>
</dbReference>
<proteinExistence type="predicted"/>
<dbReference type="Pfam" id="PF01613">
    <property type="entry name" value="Flavin_Reduct"/>
    <property type="match status" value="1"/>
</dbReference>
<dbReference type="SUPFAM" id="SSF50475">
    <property type="entry name" value="FMN-binding split barrel"/>
    <property type="match status" value="1"/>
</dbReference>
<dbReference type="STRING" id="930990.A0A067MTR7"/>
<dbReference type="HOGENOM" id="CLU_073369_0_0_1"/>
<dbReference type="EMBL" id="KL198020">
    <property type="protein sequence ID" value="KDQ19138.1"/>
    <property type="molecule type" value="Genomic_DNA"/>
</dbReference>
<dbReference type="OrthoDB" id="2015405at2759"/>
<keyword evidence="1" id="KW-0560">Oxidoreductase</keyword>
<dbReference type="PANTHER" id="PTHR30466:SF1">
    <property type="entry name" value="FMN REDUCTASE (NADH) RUTF"/>
    <property type="match status" value="1"/>
</dbReference>